<evidence type="ECO:0000313" key="5">
    <source>
        <dbReference type="EMBL" id="PVY60195.1"/>
    </source>
</evidence>
<dbReference type="OrthoDB" id="5290698at2"/>
<evidence type="ECO:0000313" key="6">
    <source>
        <dbReference type="Proteomes" id="UP000246145"/>
    </source>
</evidence>
<keyword evidence="2 3" id="KW-0732">Signal</keyword>
<organism evidence="5 6">
    <name type="scientific">Pusillimonas noertemannii</name>
    <dbReference type="NCBI Taxonomy" id="305977"/>
    <lineage>
        <taxon>Bacteria</taxon>
        <taxon>Pseudomonadati</taxon>
        <taxon>Pseudomonadota</taxon>
        <taxon>Betaproteobacteria</taxon>
        <taxon>Burkholderiales</taxon>
        <taxon>Alcaligenaceae</taxon>
        <taxon>Pusillimonas</taxon>
    </lineage>
</organism>
<dbReference type="SUPFAM" id="SSF53822">
    <property type="entry name" value="Periplasmic binding protein-like I"/>
    <property type="match status" value="1"/>
</dbReference>
<evidence type="ECO:0000259" key="4">
    <source>
        <dbReference type="Pfam" id="PF13458"/>
    </source>
</evidence>
<dbReference type="InterPro" id="IPR028082">
    <property type="entry name" value="Peripla_BP_I"/>
</dbReference>
<dbReference type="Proteomes" id="UP000246145">
    <property type="component" value="Unassembled WGS sequence"/>
</dbReference>
<dbReference type="PANTHER" id="PTHR30483">
    <property type="entry name" value="LEUCINE-SPECIFIC-BINDING PROTEIN"/>
    <property type="match status" value="1"/>
</dbReference>
<gene>
    <name evidence="5" type="ORF">C7440_3909</name>
</gene>
<dbReference type="InterPro" id="IPR051010">
    <property type="entry name" value="BCAA_transport"/>
</dbReference>
<dbReference type="AlphaFoldDB" id="A0A2U1CH20"/>
<evidence type="ECO:0000256" key="3">
    <source>
        <dbReference type="SAM" id="SignalP"/>
    </source>
</evidence>
<dbReference type="CDD" id="cd06333">
    <property type="entry name" value="PBP1_ABC_RPA1789-like"/>
    <property type="match status" value="1"/>
</dbReference>
<sequence length="384" mass="40837">MNYRKLLSTLAASIALAATSAAAQAQIKIGIISSNTGPVALIGIPQKNTVPLLPKEIGGQPVQYIAYDDGSDPSQTVTLVKKLITEDKVDAIIGPSSSPNAMAALDFVAEAKMPLLAPVGTIAIVLPMDDKRKWVFKTTQNDGLVADKLVGHMVKHGVKTLGFIGTGDTFGETWYGVMQDKLKGTGIEIVANERFKRPDTSVTGQALRVLAAKPDAVLIAAPGGPSVLPEATLKDMNYKGTFYQTHGAALNEFLKLGGKKVEDTIVAGSVMLVPDQAPDSNPAKKVALEYINAYKAMHGSEPATFGGNMYDAGLLLQQAIPEALKSAKPGTEEFRVALRDALEKVKDLPGTQGIYNMTPEDHSGFDERGVELLTIKDGAWQLIQ</sequence>
<comment type="similarity">
    <text evidence="1">Belongs to the leucine-binding protein family.</text>
</comment>
<accession>A0A2U1CH20</accession>
<feature type="domain" description="Leucine-binding protein" evidence="4">
    <location>
        <begin position="26"/>
        <end position="364"/>
    </location>
</feature>
<dbReference type="PANTHER" id="PTHR30483:SF38">
    <property type="entry name" value="BLR7848 PROTEIN"/>
    <property type="match status" value="1"/>
</dbReference>
<dbReference type="STRING" id="1231391.GCA_000308195_02233"/>
<feature type="chain" id="PRO_5015527265" evidence="3">
    <location>
        <begin position="26"/>
        <end position="384"/>
    </location>
</feature>
<proteinExistence type="inferred from homology"/>
<dbReference type="Gene3D" id="3.40.50.2300">
    <property type="match status" value="2"/>
</dbReference>
<protein>
    <submittedName>
        <fullName evidence="5">Amino acid/amide ABC transporter substrate-binding protein (HAAT family)</fullName>
    </submittedName>
</protein>
<evidence type="ECO:0000256" key="1">
    <source>
        <dbReference type="ARBA" id="ARBA00010062"/>
    </source>
</evidence>
<dbReference type="Pfam" id="PF13458">
    <property type="entry name" value="Peripla_BP_6"/>
    <property type="match status" value="1"/>
</dbReference>
<dbReference type="InterPro" id="IPR028081">
    <property type="entry name" value="Leu-bd"/>
</dbReference>
<reference evidence="5 6" key="1">
    <citation type="submission" date="2018-04" db="EMBL/GenBank/DDBJ databases">
        <title>Genomic Encyclopedia of Type Strains, Phase IV (KMG-IV): sequencing the most valuable type-strain genomes for metagenomic binning, comparative biology and taxonomic classification.</title>
        <authorList>
            <person name="Goeker M."/>
        </authorList>
    </citation>
    <scope>NUCLEOTIDE SEQUENCE [LARGE SCALE GENOMIC DNA]</scope>
    <source>
        <strain evidence="5 6">DSM 10065</strain>
    </source>
</reference>
<keyword evidence="6" id="KW-1185">Reference proteome</keyword>
<dbReference type="EMBL" id="QEKO01000012">
    <property type="protein sequence ID" value="PVY60195.1"/>
    <property type="molecule type" value="Genomic_DNA"/>
</dbReference>
<feature type="signal peptide" evidence="3">
    <location>
        <begin position="1"/>
        <end position="25"/>
    </location>
</feature>
<name>A0A2U1CH20_9BURK</name>
<evidence type="ECO:0000256" key="2">
    <source>
        <dbReference type="ARBA" id="ARBA00022729"/>
    </source>
</evidence>
<dbReference type="RefSeq" id="WP_017524587.1">
    <property type="nucleotide sequence ID" value="NZ_JACCEX010000002.1"/>
</dbReference>
<comment type="caution">
    <text evidence="5">The sequence shown here is derived from an EMBL/GenBank/DDBJ whole genome shotgun (WGS) entry which is preliminary data.</text>
</comment>